<name>A0A2K3MTP2_TRIPR</name>
<accession>A0A2K3MTP2</accession>
<gene>
    <name evidence="1" type="ORF">L195_g017369</name>
</gene>
<dbReference type="AlphaFoldDB" id="A0A2K3MTP2"/>
<dbReference type="Proteomes" id="UP000236291">
    <property type="component" value="Unassembled WGS sequence"/>
</dbReference>
<organism evidence="1 2">
    <name type="scientific">Trifolium pratense</name>
    <name type="common">Red clover</name>
    <dbReference type="NCBI Taxonomy" id="57577"/>
    <lineage>
        <taxon>Eukaryota</taxon>
        <taxon>Viridiplantae</taxon>
        <taxon>Streptophyta</taxon>
        <taxon>Embryophyta</taxon>
        <taxon>Tracheophyta</taxon>
        <taxon>Spermatophyta</taxon>
        <taxon>Magnoliopsida</taxon>
        <taxon>eudicotyledons</taxon>
        <taxon>Gunneridae</taxon>
        <taxon>Pentapetalae</taxon>
        <taxon>rosids</taxon>
        <taxon>fabids</taxon>
        <taxon>Fabales</taxon>
        <taxon>Fabaceae</taxon>
        <taxon>Papilionoideae</taxon>
        <taxon>50 kb inversion clade</taxon>
        <taxon>NPAAA clade</taxon>
        <taxon>Hologalegina</taxon>
        <taxon>IRL clade</taxon>
        <taxon>Trifolieae</taxon>
        <taxon>Trifolium</taxon>
    </lineage>
</organism>
<protein>
    <recommendedName>
        <fullName evidence="3">Reverse transcriptase domain-containing protein</fullName>
    </recommendedName>
</protein>
<evidence type="ECO:0008006" key="3">
    <source>
        <dbReference type="Google" id="ProtNLM"/>
    </source>
</evidence>
<dbReference type="InterPro" id="IPR043502">
    <property type="entry name" value="DNA/RNA_pol_sf"/>
</dbReference>
<evidence type="ECO:0000313" key="2">
    <source>
        <dbReference type="Proteomes" id="UP000236291"/>
    </source>
</evidence>
<evidence type="ECO:0000313" key="1">
    <source>
        <dbReference type="EMBL" id="PNX94198.1"/>
    </source>
</evidence>
<proteinExistence type="predicted"/>
<reference evidence="1 2" key="1">
    <citation type="journal article" date="2014" name="Am. J. Bot.">
        <title>Genome assembly and annotation for red clover (Trifolium pratense; Fabaceae).</title>
        <authorList>
            <person name="Istvanek J."/>
            <person name="Jaros M."/>
            <person name="Krenek A."/>
            <person name="Repkova J."/>
        </authorList>
    </citation>
    <scope>NUCLEOTIDE SEQUENCE [LARGE SCALE GENOMIC DNA]</scope>
    <source>
        <strain evidence="2">cv. Tatra</strain>
        <tissue evidence="1">Young leaves</tissue>
    </source>
</reference>
<dbReference type="EMBL" id="ASHM01012247">
    <property type="protein sequence ID" value="PNX94198.1"/>
    <property type="molecule type" value="Genomic_DNA"/>
</dbReference>
<comment type="caution">
    <text evidence="1">The sequence shown here is derived from an EMBL/GenBank/DDBJ whole genome shotgun (WGS) entry which is preliminary data.</text>
</comment>
<reference evidence="1 2" key="2">
    <citation type="journal article" date="2017" name="Front. Plant Sci.">
        <title>Gene Classification and Mining of Molecular Markers Useful in Red Clover (Trifolium pratense) Breeding.</title>
        <authorList>
            <person name="Istvanek J."/>
            <person name="Dluhosova J."/>
            <person name="Dluhos P."/>
            <person name="Patkova L."/>
            <person name="Nedelnik J."/>
            <person name="Repkova J."/>
        </authorList>
    </citation>
    <scope>NUCLEOTIDE SEQUENCE [LARGE SCALE GENOMIC DNA]</scope>
    <source>
        <strain evidence="2">cv. Tatra</strain>
        <tissue evidence="1">Young leaves</tissue>
    </source>
</reference>
<dbReference type="Gene3D" id="3.10.10.10">
    <property type="entry name" value="HIV Type 1 Reverse Transcriptase, subunit A, domain 1"/>
    <property type="match status" value="1"/>
</dbReference>
<dbReference type="SUPFAM" id="SSF56672">
    <property type="entry name" value="DNA/RNA polymerases"/>
    <property type="match status" value="1"/>
</dbReference>
<sequence>MAMQAIEIENDMANQANTDFQENMADQANGSNTGDMQRLDCIYDDEPLGFERDPISLNQRMRAQDPLQEIDIGDGTLKRPTYISTNVDQSLRVKMVELLKEFRDCFAWDYDEMPGLSKELVEHRLPLRPDKKPVKQLPRRFAPEIMTKIKTEIERLLRYKFIRTARIVSRFSSRT</sequence>